<evidence type="ECO:0000313" key="2">
    <source>
        <dbReference type="Proteomes" id="UP000784294"/>
    </source>
</evidence>
<sequence length="248" mass="27748">MWEPVGQTIFFESSRLFADLLSAAVASTDAPSSFSIGPGYLSRLLSRLSELTTTRSIWLPNILFQLLASDVSLPNLCFSLHAFSLDSQSSSQPPSQAICNSPISTNSADVSLPNKYVYQVAAEDWMHVVVNLISLWSDHLVADYRATGFRNPFLFNSNCANKFVEPYRGKKEDETGRMDGQWMANPVIHFDDWLTTFRCLLGMRQTGSEIWLPNVADPDWRAKLLICSAFCMANVSKYESSSPNRRLG</sequence>
<comment type="caution">
    <text evidence="1">The sequence shown here is derived from an EMBL/GenBank/DDBJ whole genome shotgun (WGS) entry which is preliminary data.</text>
</comment>
<name>A0A3S5A9E5_9PLAT</name>
<dbReference type="EMBL" id="CAAALY010009358">
    <property type="protein sequence ID" value="VEL10563.1"/>
    <property type="molecule type" value="Genomic_DNA"/>
</dbReference>
<dbReference type="AlphaFoldDB" id="A0A3S5A9E5"/>
<reference evidence="1" key="1">
    <citation type="submission" date="2018-11" db="EMBL/GenBank/DDBJ databases">
        <authorList>
            <consortium name="Pathogen Informatics"/>
        </authorList>
    </citation>
    <scope>NUCLEOTIDE SEQUENCE</scope>
</reference>
<dbReference type="Proteomes" id="UP000784294">
    <property type="component" value="Unassembled WGS sequence"/>
</dbReference>
<organism evidence="1 2">
    <name type="scientific">Protopolystoma xenopodis</name>
    <dbReference type="NCBI Taxonomy" id="117903"/>
    <lineage>
        <taxon>Eukaryota</taxon>
        <taxon>Metazoa</taxon>
        <taxon>Spiralia</taxon>
        <taxon>Lophotrochozoa</taxon>
        <taxon>Platyhelminthes</taxon>
        <taxon>Monogenea</taxon>
        <taxon>Polyopisthocotylea</taxon>
        <taxon>Polystomatidea</taxon>
        <taxon>Polystomatidae</taxon>
        <taxon>Protopolystoma</taxon>
    </lineage>
</organism>
<keyword evidence="2" id="KW-1185">Reference proteome</keyword>
<protein>
    <submittedName>
        <fullName evidence="1">Uncharacterized protein</fullName>
    </submittedName>
</protein>
<proteinExistence type="predicted"/>
<gene>
    <name evidence="1" type="ORF">PXEA_LOCUS4003</name>
</gene>
<evidence type="ECO:0000313" key="1">
    <source>
        <dbReference type="EMBL" id="VEL10563.1"/>
    </source>
</evidence>
<accession>A0A3S5A9E5</accession>